<keyword evidence="1" id="KW-0732">Signal</keyword>
<protein>
    <recommendedName>
        <fullName evidence="3">Lipoprotein</fullName>
    </recommendedName>
</protein>
<feature type="chain" id="PRO_5012148808" description="Lipoprotein" evidence="1">
    <location>
        <begin position="24"/>
        <end position="200"/>
    </location>
</feature>
<evidence type="ECO:0000313" key="2">
    <source>
        <dbReference type="EMBL" id="SBV93238.1"/>
    </source>
</evidence>
<evidence type="ECO:0008006" key="3">
    <source>
        <dbReference type="Google" id="ProtNLM"/>
    </source>
</evidence>
<evidence type="ECO:0000256" key="1">
    <source>
        <dbReference type="SAM" id="SignalP"/>
    </source>
</evidence>
<dbReference type="EMBL" id="FLUM01000001">
    <property type="protein sequence ID" value="SBV93238.1"/>
    <property type="molecule type" value="Genomic_DNA"/>
</dbReference>
<sequence length="200" mass="23062">MRNFCLFLVSLILLTGLYFSSCAKVEDDETEPPTISDVRINKNDTLMYGNLVVKINDSLNTNPNRIDTVITKKWMYIYARFTDNEGLSTFKVEINPEYKDKRGRESVKDSIMPVIKLGQMIFNQKDITVYRNRLAQIPDTITRTRKDGEKLVMDTLVLTQKIYDMKVAVIDKAGNGDSIIDYKVVLMNRKTLYDVRVGQK</sequence>
<dbReference type="RefSeq" id="WP_296938700.1">
    <property type="nucleotide sequence ID" value="NZ_LT599032.1"/>
</dbReference>
<organism evidence="2">
    <name type="scientific">uncultured Dysgonomonas sp</name>
    <dbReference type="NCBI Taxonomy" id="206096"/>
    <lineage>
        <taxon>Bacteria</taxon>
        <taxon>Pseudomonadati</taxon>
        <taxon>Bacteroidota</taxon>
        <taxon>Bacteroidia</taxon>
        <taxon>Bacteroidales</taxon>
        <taxon>Dysgonomonadaceae</taxon>
        <taxon>Dysgonomonas</taxon>
        <taxon>environmental samples</taxon>
    </lineage>
</organism>
<gene>
    <name evidence="2" type="ORF">KL86DYS1_10815</name>
</gene>
<dbReference type="AlphaFoldDB" id="A0A212J194"/>
<proteinExistence type="predicted"/>
<feature type="signal peptide" evidence="1">
    <location>
        <begin position="1"/>
        <end position="23"/>
    </location>
</feature>
<name>A0A212J194_9BACT</name>
<reference evidence="2" key="1">
    <citation type="submission" date="2016-04" db="EMBL/GenBank/DDBJ databases">
        <authorList>
            <person name="Evans L.H."/>
            <person name="Alamgir A."/>
            <person name="Owens N."/>
            <person name="Weber N.D."/>
            <person name="Virtaneva K."/>
            <person name="Barbian K."/>
            <person name="Babar A."/>
            <person name="Rosenke K."/>
        </authorList>
    </citation>
    <scope>NUCLEOTIDE SEQUENCE</scope>
    <source>
        <strain evidence="2">86-1</strain>
    </source>
</reference>
<accession>A0A212J194</accession>